<gene>
    <name evidence="3" type="ORF">CO168_02180</name>
</gene>
<feature type="region of interest" description="Disordered" evidence="1">
    <location>
        <begin position="1"/>
        <end position="27"/>
    </location>
</feature>
<dbReference type="EMBL" id="PFWO01000040">
    <property type="protein sequence ID" value="PJA50998.1"/>
    <property type="molecule type" value="Genomic_DNA"/>
</dbReference>
<feature type="transmembrane region" description="Helical" evidence="2">
    <location>
        <begin position="44"/>
        <end position="77"/>
    </location>
</feature>
<dbReference type="AlphaFoldDB" id="A0A2M7XN41"/>
<dbReference type="Proteomes" id="UP000230518">
    <property type="component" value="Unassembled WGS sequence"/>
</dbReference>
<comment type="caution">
    <text evidence="3">The sequence shown here is derived from an EMBL/GenBank/DDBJ whole genome shotgun (WGS) entry which is preliminary data.</text>
</comment>
<reference evidence="4" key="1">
    <citation type="submission" date="2017-09" db="EMBL/GenBank/DDBJ databases">
        <title>Depth-based differentiation of microbial function through sediment-hosted aquifers and enrichment of novel symbionts in the deep terrestrial subsurface.</title>
        <authorList>
            <person name="Probst A.J."/>
            <person name="Ladd B."/>
            <person name="Jarett J.K."/>
            <person name="Geller-Mcgrath D.E."/>
            <person name="Sieber C.M.K."/>
            <person name="Emerson J.B."/>
            <person name="Anantharaman K."/>
            <person name="Thomas B.C."/>
            <person name="Malmstrom R."/>
            <person name="Stieglmeier M."/>
            <person name="Klingl A."/>
            <person name="Woyke T."/>
            <person name="Ryan C.M."/>
            <person name="Banfield J.F."/>
        </authorList>
    </citation>
    <scope>NUCLEOTIDE SEQUENCE [LARGE SCALE GENOMIC DNA]</scope>
</reference>
<protein>
    <submittedName>
        <fullName evidence="3">Uncharacterized protein</fullName>
    </submittedName>
</protein>
<evidence type="ECO:0000313" key="4">
    <source>
        <dbReference type="Proteomes" id="UP000230518"/>
    </source>
</evidence>
<keyword evidence="2" id="KW-0472">Membrane</keyword>
<keyword evidence="2" id="KW-1133">Transmembrane helix</keyword>
<evidence type="ECO:0000256" key="2">
    <source>
        <dbReference type="SAM" id="Phobius"/>
    </source>
</evidence>
<organism evidence="3 4">
    <name type="scientific">Candidatus Shapirobacteria bacterium CG_4_9_14_3_um_filter_36_12</name>
    <dbReference type="NCBI Taxonomy" id="1974877"/>
    <lineage>
        <taxon>Bacteria</taxon>
        <taxon>Candidatus Shapironibacteriota</taxon>
    </lineage>
</organism>
<evidence type="ECO:0000313" key="3">
    <source>
        <dbReference type="EMBL" id="PJA50998.1"/>
    </source>
</evidence>
<keyword evidence="2" id="KW-0812">Transmembrane</keyword>
<evidence type="ECO:0000256" key="1">
    <source>
        <dbReference type="SAM" id="MobiDB-lite"/>
    </source>
</evidence>
<name>A0A2M7XN41_9BACT</name>
<sequence>MRAQEQASQSVGSSTPIAPGQSGTSIPQQSNIVSINKKSNNKDYFVLATLALMIGSAIAFGSNYFLFQIIYVIGFALSKNGFNILIASVILVIVSISGASAQKLWRYWNNKISLNTDAIQYNKFTHFLIIIIAILPSFYLVSAKTRPASSGRN</sequence>
<accession>A0A2M7XN41</accession>
<feature type="transmembrane region" description="Helical" evidence="2">
    <location>
        <begin position="124"/>
        <end position="142"/>
    </location>
</feature>
<feature type="non-terminal residue" evidence="3">
    <location>
        <position position="153"/>
    </location>
</feature>
<feature type="transmembrane region" description="Helical" evidence="2">
    <location>
        <begin position="84"/>
        <end position="104"/>
    </location>
</feature>
<proteinExistence type="predicted"/>